<evidence type="ECO:0000256" key="1">
    <source>
        <dbReference type="SAM" id="MobiDB-lite"/>
    </source>
</evidence>
<evidence type="ECO:0000256" key="2">
    <source>
        <dbReference type="SAM" id="Phobius"/>
    </source>
</evidence>
<dbReference type="EMBL" id="CP036318">
    <property type="protein sequence ID" value="QDV54638.1"/>
    <property type="molecule type" value="Genomic_DNA"/>
</dbReference>
<keyword evidence="2" id="KW-1133">Transmembrane helix</keyword>
<proteinExistence type="predicted"/>
<feature type="signal peptide" evidence="3">
    <location>
        <begin position="1"/>
        <end position="32"/>
    </location>
</feature>
<name>A0A518ING9_9BACT</name>
<evidence type="ECO:0000313" key="5">
    <source>
        <dbReference type="Proteomes" id="UP000316770"/>
    </source>
</evidence>
<keyword evidence="5" id="KW-1185">Reference proteome</keyword>
<feature type="transmembrane region" description="Helical" evidence="2">
    <location>
        <begin position="1046"/>
        <end position="1067"/>
    </location>
</feature>
<accession>A0A518ING9</accession>
<feature type="chain" id="PRO_5021975780" evidence="3">
    <location>
        <begin position="33"/>
        <end position="1086"/>
    </location>
</feature>
<evidence type="ECO:0000256" key="3">
    <source>
        <dbReference type="SAM" id="SignalP"/>
    </source>
</evidence>
<organism evidence="4 5">
    <name type="scientific">Rosistilla oblonga</name>
    <dbReference type="NCBI Taxonomy" id="2527990"/>
    <lineage>
        <taxon>Bacteria</taxon>
        <taxon>Pseudomonadati</taxon>
        <taxon>Planctomycetota</taxon>
        <taxon>Planctomycetia</taxon>
        <taxon>Pirellulales</taxon>
        <taxon>Pirellulaceae</taxon>
        <taxon>Rosistilla</taxon>
    </lineage>
</organism>
<protein>
    <submittedName>
        <fullName evidence="4">Uncharacterized protein</fullName>
    </submittedName>
</protein>
<dbReference type="RefSeq" id="WP_145282250.1">
    <property type="nucleotide sequence ID" value="NZ_CP036318.1"/>
</dbReference>
<keyword evidence="2" id="KW-0472">Membrane</keyword>
<evidence type="ECO:0000313" key="4">
    <source>
        <dbReference type="EMBL" id="QDV54638.1"/>
    </source>
</evidence>
<feature type="region of interest" description="Disordered" evidence="1">
    <location>
        <begin position="911"/>
        <end position="1000"/>
    </location>
</feature>
<keyword evidence="2" id="KW-0812">Transmembrane</keyword>
<gene>
    <name evidence="4" type="ORF">Mal33_05930</name>
</gene>
<dbReference type="Proteomes" id="UP000316770">
    <property type="component" value="Chromosome"/>
</dbReference>
<reference evidence="4 5" key="1">
    <citation type="submission" date="2019-02" db="EMBL/GenBank/DDBJ databases">
        <title>Deep-cultivation of Planctomycetes and their phenomic and genomic characterization uncovers novel biology.</title>
        <authorList>
            <person name="Wiegand S."/>
            <person name="Jogler M."/>
            <person name="Boedeker C."/>
            <person name="Pinto D."/>
            <person name="Vollmers J."/>
            <person name="Rivas-Marin E."/>
            <person name="Kohn T."/>
            <person name="Peeters S.H."/>
            <person name="Heuer A."/>
            <person name="Rast P."/>
            <person name="Oberbeckmann S."/>
            <person name="Bunk B."/>
            <person name="Jeske O."/>
            <person name="Meyerdierks A."/>
            <person name="Storesund J.E."/>
            <person name="Kallscheuer N."/>
            <person name="Luecker S."/>
            <person name="Lage O.M."/>
            <person name="Pohl T."/>
            <person name="Merkel B.J."/>
            <person name="Hornburger P."/>
            <person name="Mueller R.-W."/>
            <person name="Bruemmer F."/>
            <person name="Labrenz M."/>
            <person name="Spormann A.M."/>
            <person name="Op den Camp H."/>
            <person name="Overmann J."/>
            <person name="Amann R."/>
            <person name="Jetten M.S.M."/>
            <person name="Mascher T."/>
            <person name="Medema M.H."/>
            <person name="Devos D.P."/>
            <person name="Kaster A.-K."/>
            <person name="Ovreas L."/>
            <person name="Rohde M."/>
            <person name="Galperin M.Y."/>
            <person name="Jogler C."/>
        </authorList>
    </citation>
    <scope>NUCLEOTIDE SEQUENCE [LARGE SCALE GENOMIC DNA]</scope>
    <source>
        <strain evidence="4 5">Mal33</strain>
    </source>
</reference>
<keyword evidence="3" id="KW-0732">Signal</keyword>
<feature type="compositionally biased region" description="Basic and acidic residues" evidence="1">
    <location>
        <begin position="911"/>
        <end position="970"/>
    </location>
</feature>
<sequence precursor="true">MTDIKCWARNCRGNLLAIILFVAMGVCRPAFAQQLANDDILPVNFISLGDVALVEEIPDSFYPNRSNTRDGRWRTDRWSCLLRRKMHPTLMDDVIKSYEQNGLKNPPDGFGFDDSKYVKTFFSDCFPWKMDKPFESGELTEFERIRALRKFYERHRAEIEKYDVKLPMRIASIQEIQLKNYDRAEERFEIVKQPGSKFVKGARYPLRYRSDEPREFLRYLPMSADKAEAFLAKLQSRKLHLMESHLLVKLEAHPEVTSGVVGVLSHQELSLFIPGEYDTAVYVQKTKPLNDVARVQTQAPNSTSDPANSNDPVAAKMRAICRDLQLFNIDGLPISGSLPNGVLSPAQKKAFDSGQERLADRLMLGLSPQLLSDEVEQRGSRVSRDFQLLGRTLGEATLNRYYDERTRLWAGEDTFAHRESLQRFLREQGPTIRALAIKPPLRFRTLQMVVVKDYDFENERFPIDWPTEGRREGMELNFGLRFSQSRSFRHAVGLNITSPIAFPTYWNVGPDQGRKLNQLLPVVNDDVRLAFSSTVFDVEGSPNVTPVFAGPQGRREKIDGVLITPVSTALYADGLCQKKVWDTPLIVPQRPVLATGKPRIRQEEFYLWQPEIQVALLDRENPSDVNRADLIVAATSVFQEDAEYYRFGALLPHRIRGLDRTNLRSKREESKRSDGWIEFWDSQYQPFFPNTFFGSELYEYHADAATRVRDSQLEALREWLRRRLKAGSGEFRMDAAIKVDRDNGLAKLIPGDSNTRSAAVASFLPNSEELGLISSLTMPKDSRRRRFDVDDQATDFSVVFPAMQNRLLFAVDLDVLPEASEQNDVERYEGDLIVKVEKLETLTDARIGPQALIHIRPIRFEVLGSTDRNIDFETRLSQAGQTAFKLPVEIPKFTEADWKRQVAEQKREAAEAKEQKRREEIEREQERQMERERLEEEERERSRRKEEDREKSRQEALLQAERDADAERQQFEAAQAAEEQRTRDMEQEASQLLREEQRLSDAESDEINARCNQLIANGYAFEDIDWATGELLSGAEHPASGSLRKWFWRMMLLGGFAVVFWRFRIGLLESDIARLRQALSRTNGES</sequence>
<dbReference type="AlphaFoldDB" id="A0A518ING9"/>